<accession>K1SS28</accession>
<dbReference type="Pfam" id="PF08352">
    <property type="entry name" value="oligo_HPY"/>
    <property type="match status" value="1"/>
</dbReference>
<evidence type="ECO:0000259" key="9">
    <source>
        <dbReference type="Pfam" id="PF08352"/>
    </source>
</evidence>
<dbReference type="Gene3D" id="3.40.50.300">
    <property type="entry name" value="P-loop containing nucleotide triphosphate hydrolases"/>
    <property type="match status" value="1"/>
</dbReference>
<evidence type="ECO:0000313" key="10">
    <source>
        <dbReference type="EMBL" id="EKC50036.1"/>
    </source>
</evidence>
<keyword evidence="6 10" id="KW-0067">ATP-binding</keyword>
<feature type="domain" description="Oligopeptide/dipeptide ABC transporter C-terminal" evidence="9">
    <location>
        <begin position="32"/>
        <end position="96"/>
    </location>
</feature>
<protein>
    <submittedName>
        <fullName evidence="10">Oligopeptide ABC transporter, ATP-binding protein OppD</fullName>
    </submittedName>
</protein>
<evidence type="ECO:0000256" key="2">
    <source>
        <dbReference type="ARBA" id="ARBA00022448"/>
    </source>
</evidence>
<evidence type="ECO:0000256" key="5">
    <source>
        <dbReference type="ARBA" id="ARBA00022741"/>
    </source>
</evidence>
<keyword evidence="2" id="KW-0813">Transport</keyword>
<evidence type="ECO:0000256" key="4">
    <source>
        <dbReference type="ARBA" id="ARBA00022519"/>
    </source>
</evidence>
<dbReference type="AlphaFoldDB" id="K1SS28"/>
<comment type="subcellular location">
    <subcellularLocation>
        <location evidence="1">Membrane</location>
    </subcellularLocation>
</comment>
<dbReference type="PANTHER" id="PTHR43297">
    <property type="entry name" value="OLIGOPEPTIDE TRANSPORT ATP-BINDING PROTEIN APPD"/>
    <property type="match status" value="1"/>
</dbReference>
<dbReference type="GO" id="GO:0005524">
    <property type="term" value="F:ATP binding"/>
    <property type="evidence" value="ECO:0007669"/>
    <property type="project" value="UniProtKB-KW"/>
</dbReference>
<evidence type="ECO:0000256" key="1">
    <source>
        <dbReference type="ARBA" id="ARBA00004370"/>
    </source>
</evidence>
<dbReference type="GO" id="GO:0015833">
    <property type="term" value="P:peptide transport"/>
    <property type="evidence" value="ECO:0007669"/>
    <property type="project" value="InterPro"/>
</dbReference>
<dbReference type="InterPro" id="IPR027417">
    <property type="entry name" value="P-loop_NTPase"/>
</dbReference>
<gene>
    <name evidence="10" type="ORF">OBE_14334</name>
</gene>
<dbReference type="PANTHER" id="PTHR43297:SF14">
    <property type="entry name" value="ATPASE AAA-TYPE CORE DOMAIN-CONTAINING PROTEIN"/>
    <property type="match status" value="1"/>
</dbReference>
<evidence type="ECO:0000256" key="8">
    <source>
        <dbReference type="ARBA" id="ARBA00023136"/>
    </source>
</evidence>
<comment type="caution">
    <text evidence="10">The sequence shown here is derived from an EMBL/GenBank/DDBJ whole genome shotgun (WGS) entry which is preliminary data.</text>
</comment>
<dbReference type="NCBIfam" id="TIGR01727">
    <property type="entry name" value="oligo_HPY"/>
    <property type="match status" value="1"/>
</dbReference>
<keyword evidence="3" id="KW-1003">Cell membrane</keyword>
<dbReference type="InterPro" id="IPR050388">
    <property type="entry name" value="ABC_Ni/Peptide_Import"/>
</dbReference>
<proteinExistence type="predicted"/>
<evidence type="ECO:0000256" key="7">
    <source>
        <dbReference type="ARBA" id="ARBA00022967"/>
    </source>
</evidence>
<name>K1SS28_9ZZZZ</name>
<keyword evidence="4" id="KW-0997">Cell inner membrane</keyword>
<keyword evidence="5" id="KW-0547">Nucleotide-binding</keyword>
<feature type="non-terminal residue" evidence="10">
    <location>
        <position position="1"/>
    </location>
</feature>
<sequence>DYNTAMIMITHDLGVVAEVCDDVAVVYAGEIIEYGTKEEVFDNPTHPYTKGLFGAIPDINSHVKRLSPINGLPPNPSDLPKGCSFNPRCKYATEACRNGNIETVNVGGSHICKCCQLDKIRGGEK</sequence>
<dbReference type="GO" id="GO:0016020">
    <property type="term" value="C:membrane"/>
    <property type="evidence" value="ECO:0007669"/>
    <property type="project" value="UniProtKB-SubCell"/>
</dbReference>
<dbReference type="EMBL" id="AJWZ01009885">
    <property type="protein sequence ID" value="EKC50036.1"/>
    <property type="molecule type" value="Genomic_DNA"/>
</dbReference>
<keyword evidence="7" id="KW-1278">Translocase</keyword>
<dbReference type="InterPro" id="IPR013563">
    <property type="entry name" value="Oligopep_ABC_C"/>
</dbReference>
<organism evidence="10">
    <name type="scientific">human gut metagenome</name>
    <dbReference type="NCBI Taxonomy" id="408170"/>
    <lineage>
        <taxon>unclassified sequences</taxon>
        <taxon>metagenomes</taxon>
        <taxon>organismal metagenomes</taxon>
    </lineage>
</organism>
<evidence type="ECO:0000256" key="3">
    <source>
        <dbReference type="ARBA" id="ARBA00022475"/>
    </source>
</evidence>
<dbReference type="SUPFAM" id="SSF52540">
    <property type="entry name" value="P-loop containing nucleoside triphosphate hydrolases"/>
    <property type="match status" value="1"/>
</dbReference>
<keyword evidence="8" id="KW-0472">Membrane</keyword>
<reference evidence="10" key="1">
    <citation type="journal article" date="2013" name="Environ. Microbiol.">
        <title>Microbiota from the distal guts of lean and obese adolescents exhibit partial functional redundancy besides clear differences in community structure.</title>
        <authorList>
            <person name="Ferrer M."/>
            <person name="Ruiz A."/>
            <person name="Lanza F."/>
            <person name="Haange S.B."/>
            <person name="Oberbach A."/>
            <person name="Till H."/>
            <person name="Bargiela R."/>
            <person name="Campoy C."/>
            <person name="Segura M.T."/>
            <person name="Richter M."/>
            <person name="von Bergen M."/>
            <person name="Seifert J."/>
            <person name="Suarez A."/>
        </authorList>
    </citation>
    <scope>NUCLEOTIDE SEQUENCE</scope>
</reference>
<evidence type="ECO:0000256" key="6">
    <source>
        <dbReference type="ARBA" id="ARBA00022840"/>
    </source>
</evidence>